<organism evidence="1 2">
    <name type="scientific">Candidatus Thiomargarita nelsonii</name>
    <dbReference type="NCBI Taxonomy" id="1003181"/>
    <lineage>
        <taxon>Bacteria</taxon>
        <taxon>Pseudomonadati</taxon>
        <taxon>Pseudomonadota</taxon>
        <taxon>Gammaproteobacteria</taxon>
        <taxon>Thiotrichales</taxon>
        <taxon>Thiotrichaceae</taxon>
        <taxon>Thiomargarita</taxon>
    </lineage>
</organism>
<proteinExistence type="predicted"/>
<accession>A0A176RZR9</accession>
<sequence length="56" mass="6726">MVALSWYRDFRYPALVHDRSSFNTIEKSDFLKKSDFFAFIMVWIFPPECTSSERVI</sequence>
<dbReference type="Proteomes" id="UP000076962">
    <property type="component" value="Unassembled WGS sequence"/>
</dbReference>
<protein>
    <submittedName>
        <fullName evidence="1">Uncharacterized protein</fullName>
    </submittedName>
</protein>
<dbReference type="EMBL" id="LUTY01001798">
    <property type="protein sequence ID" value="OAD21204.1"/>
    <property type="molecule type" value="Genomic_DNA"/>
</dbReference>
<dbReference type="AlphaFoldDB" id="A0A176RZR9"/>
<evidence type="ECO:0000313" key="1">
    <source>
        <dbReference type="EMBL" id="OAD21204.1"/>
    </source>
</evidence>
<name>A0A176RZR9_9GAMM</name>
<comment type="caution">
    <text evidence="1">The sequence shown here is derived from an EMBL/GenBank/DDBJ whole genome shotgun (WGS) entry which is preliminary data.</text>
</comment>
<keyword evidence="2" id="KW-1185">Reference proteome</keyword>
<reference evidence="1 2" key="1">
    <citation type="submission" date="2016-05" db="EMBL/GenBank/DDBJ databases">
        <title>Single-cell genome of chain-forming Candidatus Thiomargarita nelsonii and comparison to other large sulfur-oxidizing bacteria.</title>
        <authorList>
            <person name="Winkel M."/>
            <person name="Salman V."/>
            <person name="Woyke T."/>
            <person name="Schulz-Vogt H."/>
            <person name="Richter M."/>
            <person name="Flood B."/>
            <person name="Bailey J."/>
            <person name="Amann R."/>
            <person name="Mussmann M."/>
        </authorList>
    </citation>
    <scope>NUCLEOTIDE SEQUENCE [LARGE SCALE GENOMIC DNA]</scope>
    <source>
        <strain evidence="1 2">THI036</strain>
    </source>
</reference>
<evidence type="ECO:0000313" key="2">
    <source>
        <dbReference type="Proteomes" id="UP000076962"/>
    </source>
</evidence>
<gene>
    <name evidence="1" type="ORF">THIOM_003034</name>
</gene>